<dbReference type="SMART" id="SM00790">
    <property type="entry name" value="AFOR_N"/>
    <property type="match status" value="1"/>
</dbReference>
<evidence type="ECO:0000259" key="10">
    <source>
        <dbReference type="SMART" id="SM00790"/>
    </source>
</evidence>
<dbReference type="SUPFAM" id="SSF56228">
    <property type="entry name" value="Aldehyde ferredoxin oxidoreductase, N-terminal domain"/>
    <property type="match status" value="1"/>
</dbReference>
<keyword evidence="5" id="KW-0560">Oxidoreductase</keyword>
<dbReference type="InterPro" id="IPR001203">
    <property type="entry name" value="OxRdtase_Ald_Fedxn_C"/>
</dbReference>
<evidence type="ECO:0000256" key="3">
    <source>
        <dbReference type="ARBA" id="ARBA00022485"/>
    </source>
</evidence>
<feature type="region of interest" description="Disordered" evidence="9">
    <location>
        <begin position="556"/>
        <end position="575"/>
    </location>
</feature>
<keyword evidence="4" id="KW-0479">Metal-binding</keyword>
<protein>
    <submittedName>
        <fullName evidence="11">Aldehyde ferredoxin oxidoreductase family protein</fullName>
    </submittedName>
</protein>
<dbReference type="InterPro" id="IPR013984">
    <property type="entry name" value="Ald_Fedxn_OxRdtase_dom2"/>
</dbReference>
<keyword evidence="12" id="KW-1185">Reference proteome</keyword>
<dbReference type="GO" id="GO:0046872">
    <property type="term" value="F:metal ion binding"/>
    <property type="evidence" value="ECO:0007669"/>
    <property type="project" value="UniProtKB-KW"/>
</dbReference>
<dbReference type="RefSeq" id="WP_379771084.1">
    <property type="nucleotide sequence ID" value="NZ_JBHSXI010000025.1"/>
</dbReference>
<evidence type="ECO:0000256" key="7">
    <source>
        <dbReference type="ARBA" id="ARBA00023014"/>
    </source>
</evidence>
<evidence type="ECO:0000256" key="6">
    <source>
        <dbReference type="ARBA" id="ARBA00023004"/>
    </source>
</evidence>
<dbReference type="Gene3D" id="3.60.9.10">
    <property type="entry name" value="Aldehyde ferredoxin oxidoreductase, N-terminal domain"/>
    <property type="match status" value="1"/>
</dbReference>
<comment type="similarity">
    <text evidence="2">Belongs to the AOR/FOR family.</text>
</comment>
<evidence type="ECO:0000313" key="11">
    <source>
        <dbReference type="EMBL" id="MFC6890751.1"/>
    </source>
</evidence>
<dbReference type="Pfam" id="PF02730">
    <property type="entry name" value="AFOR_N"/>
    <property type="match status" value="1"/>
</dbReference>
<dbReference type="AlphaFoldDB" id="A0ABD5URJ5"/>
<comment type="caution">
    <text evidence="11">The sequence shown here is derived from an EMBL/GenBank/DDBJ whole genome shotgun (WGS) entry which is preliminary data.</text>
</comment>
<keyword evidence="6" id="KW-0408">Iron</keyword>
<organism evidence="11 12">
    <name type="scientific">Halorubrum trueperi</name>
    <dbReference type="NCBI Taxonomy" id="2004704"/>
    <lineage>
        <taxon>Archaea</taxon>
        <taxon>Methanobacteriati</taxon>
        <taxon>Methanobacteriota</taxon>
        <taxon>Stenosarchaea group</taxon>
        <taxon>Halobacteria</taxon>
        <taxon>Halobacteriales</taxon>
        <taxon>Haloferacaceae</taxon>
        <taxon>Halorubrum</taxon>
    </lineage>
</organism>
<gene>
    <name evidence="11" type="ORF">ACFQEY_17325</name>
</gene>
<dbReference type="Pfam" id="PF01314">
    <property type="entry name" value="AFOR_C"/>
    <property type="match status" value="1"/>
</dbReference>
<evidence type="ECO:0000256" key="5">
    <source>
        <dbReference type="ARBA" id="ARBA00023002"/>
    </source>
</evidence>
<sequence>MRHAQGPLLTIDLADRSASTAAIDDRLAEFAGGRGLNTSLAYDRIPFDADPLGPENRLYLSTGPMQYSTTSYTGRMAATGLSPLTNGLLSSNAGGFLSRNFTGAGYAAVELVGDSDELLAVHVREIGADGVPTVEFESVPDLEQAEVSAVSDRFAESHGVGAEHVACVGPAGENGVRFASIMTSDTRAFGRGGLGAVLGAKGVKALTFDGSADAAIDLDWPDEAGEIHREAATSDSIMKRQGTASVTELANEVGALPSYYFSETSFEGVEGISGDRVEEKKYKKGTCSSCAFACKLPTRDEEAGVETEGPEFETVMAFGSNAGVDDVVDVMRANELCDELGMDTISCGDVVSMFLESEDEFGNAGLVRSIVEQIAYREGVGDKLAEGVHRAHEEFGADDWTVKGLPFSGHDGRKLNGQGLAFATANRGADHMYGEFYPYEYPLVDQEDALDPSGLDGKPPMLVEKENRNAILDSAVVCKFSRGVISDDQLAALLNATYDDLLDLGARVVELERAFNNARGFDREDDTVPYADAIDGFEEGLSEYYALRGWNEDGTVPGHGDADRDGLGGGAAAGD</sequence>
<feature type="domain" description="Aldehyde ferredoxin oxidoreductase N-terminal" evidence="10">
    <location>
        <begin position="5"/>
        <end position="212"/>
    </location>
</feature>
<dbReference type="Proteomes" id="UP001596333">
    <property type="component" value="Unassembled WGS sequence"/>
</dbReference>
<dbReference type="InterPro" id="IPR013983">
    <property type="entry name" value="Ald_Fedxn_OxRdtase_N"/>
</dbReference>
<dbReference type="PANTHER" id="PTHR30038:SF7">
    <property type="entry name" value="TUNGSTEN-CONTAINING GLYCERALDEHYDE-3-PHOSPHATE:FERREDOXIN OXIDOREDUCTASE"/>
    <property type="match status" value="1"/>
</dbReference>
<dbReference type="InterPro" id="IPR036021">
    <property type="entry name" value="Tungsten_al_ferr_oxy-like_C"/>
</dbReference>
<accession>A0ABD5URJ5</accession>
<comment type="cofactor">
    <cofactor evidence="1">
        <name>[4Fe-4S] cluster</name>
        <dbReference type="ChEBI" id="CHEBI:49883"/>
    </cofactor>
</comment>
<evidence type="ECO:0000256" key="4">
    <source>
        <dbReference type="ARBA" id="ARBA00022723"/>
    </source>
</evidence>
<dbReference type="Gene3D" id="1.10.599.10">
    <property type="entry name" value="Aldehyde Ferredoxin Oxidoreductase Protein, subunit A, domain 3"/>
    <property type="match status" value="1"/>
</dbReference>
<comment type="cofactor">
    <cofactor evidence="8">
        <name>tungstopterin</name>
        <dbReference type="ChEBI" id="CHEBI:30402"/>
    </cofactor>
</comment>
<dbReference type="GO" id="GO:0016491">
    <property type="term" value="F:oxidoreductase activity"/>
    <property type="evidence" value="ECO:0007669"/>
    <property type="project" value="UniProtKB-KW"/>
</dbReference>
<dbReference type="PANTHER" id="PTHR30038">
    <property type="entry name" value="ALDEHYDE FERREDOXIN OXIDOREDUCTASE"/>
    <property type="match status" value="1"/>
</dbReference>
<dbReference type="SUPFAM" id="SSF48310">
    <property type="entry name" value="Aldehyde ferredoxin oxidoreductase, C-terminal domains"/>
    <property type="match status" value="1"/>
</dbReference>
<name>A0ABD5URJ5_9EURY</name>
<dbReference type="InterPro" id="IPR051919">
    <property type="entry name" value="W-dependent_AOR"/>
</dbReference>
<keyword evidence="7" id="KW-0411">Iron-sulfur</keyword>
<dbReference type="InterPro" id="IPR036503">
    <property type="entry name" value="Ald_Fedxn_OxRdtase_N_sf"/>
</dbReference>
<keyword evidence="3" id="KW-0004">4Fe-4S</keyword>
<evidence type="ECO:0000256" key="2">
    <source>
        <dbReference type="ARBA" id="ARBA00011032"/>
    </source>
</evidence>
<dbReference type="EMBL" id="JBHSXI010000025">
    <property type="protein sequence ID" value="MFC6890751.1"/>
    <property type="molecule type" value="Genomic_DNA"/>
</dbReference>
<proteinExistence type="inferred from homology"/>
<dbReference type="InterPro" id="IPR013985">
    <property type="entry name" value="Ald_Fedxn_OxRdtase_dom3"/>
</dbReference>
<dbReference type="Gene3D" id="1.10.569.10">
    <property type="entry name" value="Aldehyde Ferredoxin Oxidoreductase Protein, subunit A, domain 2"/>
    <property type="match status" value="1"/>
</dbReference>
<reference evidence="11 12" key="1">
    <citation type="journal article" date="2019" name="Int. J. Syst. Evol. Microbiol.">
        <title>The Global Catalogue of Microorganisms (GCM) 10K type strain sequencing project: providing services to taxonomists for standard genome sequencing and annotation.</title>
        <authorList>
            <consortium name="The Broad Institute Genomics Platform"/>
            <consortium name="The Broad Institute Genome Sequencing Center for Infectious Disease"/>
            <person name="Wu L."/>
            <person name="Ma J."/>
        </authorList>
    </citation>
    <scope>NUCLEOTIDE SEQUENCE [LARGE SCALE GENOMIC DNA]</scope>
    <source>
        <strain evidence="11 12">Y73</strain>
    </source>
</reference>
<dbReference type="GO" id="GO:0051539">
    <property type="term" value="F:4 iron, 4 sulfur cluster binding"/>
    <property type="evidence" value="ECO:0007669"/>
    <property type="project" value="UniProtKB-KW"/>
</dbReference>
<evidence type="ECO:0000256" key="1">
    <source>
        <dbReference type="ARBA" id="ARBA00001966"/>
    </source>
</evidence>
<evidence type="ECO:0000256" key="9">
    <source>
        <dbReference type="SAM" id="MobiDB-lite"/>
    </source>
</evidence>
<evidence type="ECO:0000313" key="12">
    <source>
        <dbReference type="Proteomes" id="UP001596333"/>
    </source>
</evidence>
<evidence type="ECO:0000256" key="8">
    <source>
        <dbReference type="ARBA" id="ARBA00049934"/>
    </source>
</evidence>